<accession>A0A942YFZ5</accession>
<comment type="caution">
    <text evidence="3">The sequence shown here is derived from an EMBL/GenBank/DDBJ whole genome shotgun (WGS) entry which is preliminary data.</text>
</comment>
<protein>
    <submittedName>
        <fullName evidence="3">YkyA family protein</fullName>
    </submittedName>
</protein>
<dbReference type="AlphaFoldDB" id="A0A942YFZ5"/>
<dbReference type="SUPFAM" id="SSF140423">
    <property type="entry name" value="MW0975(SA0943)-like"/>
    <property type="match status" value="1"/>
</dbReference>
<dbReference type="RefSeq" id="WP_213123072.1">
    <property type="nucleotide sequence ID" value="NZ_JAGYPG010000001.1"/>
</dbReference>
<proteinExistence type="predicted"/>
<organism evidence="3 4">
    <name type="scientific">Lederbergia citri</name>
    <dbReference type="NCBI Taxonomy" id="2833580"/>
    <lineage>
        <taxon>Bacteria</taxon>
        <taxon>Bacillati</taxon>
        <taxon>Bacillota</taxon>
        <taxon>Bacilli</taxon>
        <taxon>Bacillales</taxon>
        <taxon>Bacillaceae</taxon>
        <taxon>Lederbergia</taxon>
    </lineage>
</organism>
<dbReference type="PROSITE" id="PS51257">
    <property type="entry name" value="PROKAR_LIPOPROTEIN"/>
    <property type="match status" value="1"/>
</dbReference>
<evidence type="ECO:0000256" key="1">
    <source>
        <dbReference type="SAM" id="Coils"/>
    </source>
</evidence>
<feature type="signal peptide" evidence="2">
    <location>
        <begin position="1"/>
        <end position="19"/>
    </location>
</feature>
<feature type="chain" id="PRO_5038394453" evidence="2">
    <location>
        <begin position="20"/>
        <end position="215"/>
    </location>
</feature>
<name>A0A942YFZ5_9BACI</name>
<sequence length="215" mass="25184">MKKLHTIVFVLLISVFLSACSSNEDHIYQTLEATAAKEADFEKQQQPLSKLETNEKELFDQILDLGMKDFDQISKLADDALANLKQREEHLKKEKESIEKAKEEFKLATDEFNSIKDEKLKNQAHDLQEIMNTRYKSYEKLYSAYMNGLAEDRKIYEMIKNEDLKLEDLQTQIEASNKAYEDVVEMNSQFNDQTEKFNKSKLQFYKDLGIKVESK</sequence>
<dbReference type="Gene3D" id="1.20.120.570">
    <property type="entry name" value="YkyA-like"/>
    <property type="match status" value="1"/>
</dbReference>
<dbReference type="InterPro" id="IPR019454">
    <property type="entry name" value="Lipoprot_YkyA-like"/>
</dbReference>
<dbReference type="InterPro" id="IPR036785">
    <property type="entry name" value="YkyA-like_sf"/>
</dbReference>
<evidence type="ECO:0000313" key="4">
    <source>
        <dbReference type="Proteomes" id="UP000681414"/>
    </source>
</evidence>
<evidence type="ECO:0000313" key="3">
    <source>
        <dbReference type="EMBL" id="MBS4193835.1"/>
    </source>
</evidence>
<dbReference type="Proteomes" id="UP000681414">
    <property type="component" value="Unassembled WGS sequence"/>
</dbReference>
<keyword evidence="2" id="KW-0732">Signal</keyword>
<keyword evidence="4" id="KW-1185">Reference proteome</keyword>
<evidence type="ECO:0000256" key="2">
    <source>
        <dbReference type="SAM" id="SignalP"/>
    </source>
</evidence>
<dbReference type="Pfam" id="PF10368">
    <property type="entry name" value="YkyA"/>
    <property type="match status" value="1"/>
</dbReference>
<keyword evidence="1" id="KW-0175">Coiled coil</keyword>
<feature type="coiled-coil region" evidence="1">
    <location>
        <begin position="159"/>
        <end position="186"/>
    </location>
</feature>
<feature type="coiled-coil region" evidence="1">
    <location>
        <begin position="74"/>
        <end position="118"/>
    </location>
</feature>
<reference evidence="3 4" key="1">
    <citation type="submission" date="2021-05" db="EMBL/GenBank/DDBJ databases">
        <title>Novel Bacillus species.</title>
        <authorList>
            <person name="Liu G."/>
        </authorList>
    </citation>
    <scope>NUCLEOTIDE SEQUENCE [LARGE SCALE GENOMIC DNA]</scope>
    <source>
        <strain evidence="4">FJAT-49780</strain>
    </source>
</reference>
<gene>
    <name evidence="3" type="ORF">KHA97_01955</name>
</gene>
<dbReference type="EMBL" id="JAGYPG010000001">
    <property type="protein sequence ID" value="MBS4193835.1"/>
    <property type="molecule type" value="Genomic_DNA"/>
</dbReference>